<feature type="transmembrane region" description="Helical" evidence="6">
    <location>
        <begin position="46"/>
        <end position="67"/>
    </location>
</feature>
<dbReference type="EMBL" id="JAPVER010000018">
    <property type="protein sequence ID" value="MCZ3365023.1"/>
    <property type="molecule type" value="Genomic_DNA"/>
</dbReference>
<comment type="subcellular location">
    <subcellularLocation>
        <location evidence="1">Membrane</location>
        <topology evidence="1">Multi-pass membrane protein</topology>
    </subcellularLocation>
</comment>
<organism evidence="9">
    <name type="scientific">Methanobacterium veterum</name>
    <dbReference type="NCBI Taxonomy" id="408577"/>
    <lineage>
        <taxon>Archaea</taxon>
        <taxon>Methanobacteriati</taxon>
        <taxon>Methanobacteriota</taxon>
        <taxon>Methanomada group</taxon>
        <taxon>Methanobacteria</taxon>
        <taxon>Methanobacteriales</taxon>
        <taxon>Methanobacteriaceae</taxon>
        <taxon>Methanobacterium</taxon>
    </lineage>
</organism>
<sequence length="164" mass="17771">MENKANDVTKMTALLAATLAAFLVPFMGSSLNVALPTIGNEFAADAILLSWISASFLLASAIFTLPFGRIADIYGLKRIFTCGIITYTIFSFLSGTAPSAMSLIIFRAFQGIGASMMFGTGVAILTSVFPLAERGKTNKHCQIFDLTQRKRSFRMLCVCAFENQ</sequence>
<dbReference type="Gene3D" id="1.20.1720.10">
    <property type="entry name" value="Multidrug resistance protein D"/>
    <property type="match status" value="1"/>
</dbReference>
<dbReference type="AlphaFoldDB" id="A0A9E5DPU0"/>
<dbReference type="PANTHER" id="PTHR42718">
    <property type="entry name" value="MAJOR FACILITATOR SUPERFAMILY MULTIDRUG TRANSPORTER MFSC"/>
    <property type="match status" value="1"/>
</dbReference>
<dbReference type="GO" id="GO:0022857">
    <property type="term" value="F:transmembrane transporter activity"/>
    <property type="evidence" value="ECO:0007669"/>
    <property type="project" value="InterPro"/>
</dbReference>
<evidence type="ECO:0000256" key="6">
    <source>
        <dbReference type="SAM" id="Phobius"/>
    </source>
</evidence>
<reference evidence="9" key="1">
    <citation type="submission" date="2022-12" db="EMBL/GenBank/DDBJ databases">
        <title>Reclassification of two methanogenic archaea species isolated from the Kolyma lowland permafrost.</title>
        <authorList>
            <person name="Trubitsyn V.E."/>
            <person name="Rivkina E.M."/>
            <person name="Shcherbakova V.A."/>
        </authorList>
    </citation>
    <scope>NUCLEOTIDE SEQUENCE</scope>
    <source>
        <strain evidence="8">M2</strain>
        <strain evidence="9">MK4</strain>
    </source>
</reference>
<dbReference type="Proteomes" id="UP001068021">
    <property type="component" value="Unassembled WGS sequence"/>
</dbReference>
<dbReference type="RefSeq" id="WP_245611133.1">
    <property type="nucleotide sequence ID" value="NZ_JAPVER010000018.1"/>
</dbReference>
<dbReference type="PROSITE" id="PS50850">
    <property type="entry name" value="MFS"/>
    <property type="match status" value="1"/>
</dbReference>
<keyword evidence="2" id="KW-0813">Transport</keyword>
<comment type="caution">
    <text evidence="9">The sequence shown here is derived from an EMBL/GenBank/DDBJ whole genome shotgun (WGS) entry which is preliminary data.</text>
</comment>
<evidence type="ECO:0000313" key="9">
    <source>
        <dbReference type="EMBL" id="MCZ3372778.1"/>
    </source>
</evidence>
<gene>
    <name evidence="9" type="ORF">O3H35_09030</name>
    <name evidence="8" type="ORF">O3H54_03910</name>
</gene>
<dbReference type="Pfam" id="PF07690">
    <property type="entry name" value="MFS_1"/>
    <property type="match status" value="1"/>
</dbReference>
<dbReference type="GO" id="GO:0016020">
    <property type="term" value="C:membrane"/>
    <property type="evidence" value="ECO:0007669"/>
    <property type="project" value="UniProtKB-SubCell"/>
</dbReference>
<dbReference type="Proteomes" id="UP001074446">
    <property type="component" value="Unassembled WGS sequence"/>
</dbReference>
<evidence type="ECO:0000256" key="5">
    <source>
        <dbReference type="ARBA" id="ARBA00023136"/>
    </source>
</evidence>
<evidence type="ECO:0000313" key="8">
    <source>
        <dbReference type="EMBL" id="MCZ3365023.1"/>
    </source>
</evidence>
<evidence type="ECO:0000313" key="10">
    <source>
        <dbReference type="Proteomes" id="UP001068021"/>
    </source>
</evidence>
<evidence type="ECO:0000256" key="4">
    <source>
        <dbReference type="ARBA" id="ARBA00022989"/>
    </source>
</evidence>
<dbReference type="EMBL" id="JAPVES010000030">
    <property type="protein sequence ID" value="MCZ3372778.1"/>
    <property type="molecule type" value="Genomic_DNA"/>
</dbReference>
<accession>A0A9E5DPU0</accession>
<feature type="transmembrane region" description="Helical" evidence="6">
    <location>
        <begin position="79"/>
        <end position="106"/>
    </location>
</feature>
<name>A0A9E5DPU0_9EURY</name>
<keyword evidence="10" id="KW-1185">Reference proteome</keyword>
<dbReference type="PANTHER" id="PTHR42718:SF9">
    <property type="entry name" value="MAJOR FACILITATOR SUPERFAMILY MULTIDRUG TRANSPORTER MFSC"/>
    <property type="match status" value="1"/>
</dbReference>
<keyword evidence="3 6" id="KW-0812">Transmembrane</keyword>
<evidence type="ECO:0000259" key="7">
    <source>
        <dbReference type="PROSITE" id="PS50850"/>
    </source>
</evidence>
<dbReference type="InterPro" id="IPR020846">
    <property type="entry name" value="MFS_dom"/>
</dbReference>
<proteinExistence type="predicted"/>
<feature type="domain" description="Major facilitator superfamily (MFS) profile" evidence="7">
    <location>
        <begin position="13"/>
        <end position="164"/>
    </location>
</feature>
<evidence type="ECO:0000256" key="3">
    <source>
        <dbReference type="ARBA" id="ARBA00022692"/>
    </source>
</evidence>
<evidence type="ECO:0000256" key="1">
    <source>
        <dbReference type="ARBA" id="ARBA00004141"/>
    </source>
</evidence>
<dbReference type="InterPro" id="IPR011701">
    <property type="entry name" value="MFS"/>
</dbReference>
<protein>
    <submittedName>
        <fullName evidence="9">MFS transporter</fullName>
    </submittedName>
</protein>
<dbReference type="SUPFAM" id="SSF103473">
    <property type="entry name" value="MFS general substrate transporter"/>
    <property type="match status" value="1"/>
</dbReference>
<feature type="transmembrane region" description="Helical" evidence="6">
    <location>
        <begin position="112"/>
        <end position="132"/>
    </location>
</feature>
<dbReference type="InterPro" id="IPR036259">
    <property type="entry name" value="MFS_trans_sf"/>
</dbReference>
<keyword evidence="4 6" id="KW-1133">Transmembrane helix</keyword>
<keyword evidence="5 6" id="KW-0472">Membrane</keyword>
<evidence type="ECO:0000256" key="2">
    <source>
        <dbReference type="ARBA" id="ARBA00022448"/>
    </source>
</evidence>